<organism evidence="1 2">
    <name type="scientific">Pseudoalteromonas citrea</name>
    <dbReference type="NCBI Taxonomy" id="43655"/>
    <lineage>
        <taxon>Bacteria</taxon>
        <taxon>Pseudomonadati</taxon>
        <taxon>Pseudomonadota</taxon>
        <taxon>Gammaproteobacteria</taxon>
        <taxon>Alteromonadales</taxon>
        <taxon>Pseudoalteromonadaceae</taxon>
        <taxon>Pseudoalteromonas</taxon>
    </lineage>
</organism>
<reference evidence="1" key="2">
    <citation type="submission" date="2015-03" db="EMBL/GenBank/DDBJ databases">
        <title>Genome sequence of Pseudoalteromonas citrea.</title>
        <authorList>
            <person name="Xie B.-B."/>
            <person name="Rong J.-C."/>
            <person name="Qin Q.-L."/>
            <person name="Zhang Y.-Z."/>
        </authorList>
    </citation>
    <scope>NUCLEOTIDE SEQUENCE</scope>
    <source>
        <strain evidence="1">DSM 8771</strain>
    </source>
</reference>
<accession>A0AAD4FSK6</accession>
<proteinExistence type="predicted"/>
<sequence>MVQELGDFDNLEKVKINNKLLSSMFFHTEGYDGEGINPLNGNGHYRGIARPYVSYLIQRLFNIHRFPCCIEAIARQDDRAIKSYFEDLSDTELSNHLSELERVYRHTQAQLSAISSKIRVRRGLRKSMSEIAACAVIHAKKNNLTQVQIPCNTFDFYALAPSGGFDDGVWFYRDIPVEDILLCHHTINGLHQVDSDVLVVNKSPRGIITIDLKDIHVSEKVTVSREAVELYESCIEHGTFEYTKAFKDFYLAFKYDSLKRVNTIYRDQNMLGRALHFLIERYGKKHSPRISREKLYSSQP</sequence>
<name>A0AAD4FSK6_9GAMM</name>
<comment type="caution">
    <text evidence="1">The sequence shown here is derived from an EMBL/GenBank/DDBJ whole genome shotgun (WGS) entry which is preliminary data.</text>
</comment>
<gene>
    <name evidence="1" type="ORF">PCIT_a2417</name>
</gene>
<reference evidence="1" key="1">
    <citation type="journal article" date="2012" name="J. Bacteriol.">
        <title>Genome sequences of type strains of seven species of the marine bacterium Pseudoalteromonas.</title>
        <authorList>
            <person name="Xie B.B."/>
            <person name="Shu Y.L."/>
            <person name="Qin Q.L."/>
            <person name="Rong J.C."/>
            <person name="Zhang X.Y."/>
            <person name="Chen X.L."/>
            <person name="Shi M."/>
            <person name="He H.L."/>
            <person name="Zhou B.C."/>
            <person name="Zhang Y.Z."/>
        </authorList>
    </citation>
    <scope>NUCLEOTIDE SEQUENCE</scope>
    <source>
        <strain evidence="1">DSM 8771</strain>
    </source>
</reference>
<evidence type="ECO:0000313" key="1">
    <source>
        <dbReference type="EMBL" id="KAF7772357.1"/>
    </source>
</evidence>
<dbReference type="EMBL" id="AHBZ03000015">
    <property type="protein sequence ID" value="KAF7772357.1"/>
    <property type="molecule type" value="Genomic_DNA"/>
</dbReference>
<protein>
    <submittedName>
        <fullName evidence="1">Uncharacterized protein</fullName>
    </submittedName>
</protein>
<dbReference type="RefSeq" id="WP_010363701.1">
    <property type="nucleotide sequence ID" value="NZ_AHBZ03000015.1"/>
</dbReference>
<dbReference type="Proteomes" id="UP000016487">
    <property type="component" value="Unassembled WGS sequence"/>
</dbReference>
<evidence type="ECO:0000313" key="2">
    <source>
        <dbReference type="Proteomes" id="UP000016487"/>
    </source>
</evidence>
<dbReference type="AlphaFoldDB" id="A0AAD4FSK6"/>